<dbReference type="Gene3D" id="3.40.50.300">
    <property type="entry name" value="P-loop containing nucleotide triphosphate hydrolases"/>
    <property type="match status" value="1"/>
</dbReference>
<dbReference type="SUPFAM" id="SSF52540">
    <property type="entry name" value="P-loop containing nucleoside triphosphate hydrolases"/>
    <property type="match status" value="1"/>
</dbReference>
<dbReference type="PANTHER" id="PTHR37816">
    <property type="entry name" value="YALI0E33011P"/>
    <property type="match status" value="1"/>
</dbReference>
<dbReference type="CDD" id="cd02019">
    <property type="entry name" value="NK"/>
    <property type="match status" value="1"/>
</dbReference>
<sequence>MNYLIMGNSGSGKSTFARKLQQVTGASLLPLDFLWHQTDYSEEAQIWFQAEQEKFIRTNENWIVDGNYLGTSDLRFQHADILILLKVPRLLSLFRVISRSIKRKNNPDSRPDMPKTFQEKFDREYLDFLLYIWRFPNNQAVRLENILQEQPNELQVIILKSKRDQKIFFQKLIEQKRSKES</sequence>
<evidence type="ECO:0000313" key="1">
    <source>
        <dbReference type="EMBL" id="OAQ55456.1"/>
    </source>
</evidence>
<dbReference type="AlphaFoldDB" id="A0A179EQE0"/>
<proteinExistence type="predicted"/>
<dbReference type="RefSeq" id="WP_067483944.1">
    <property type="nucleotide sequence ID" value="NZ_LWMN01000013.1"/>
</dbReference>
<organism evidence="1 2">
    <name type="scientific">Enterococcus thailandicus</name>
    <dbReference type="NCBI Taxonomy" id="417368"/>
    <lineage>
        <taxon>Bacteria</taxon>
        <taxon>Bacillati</taxon>
        <taxon>Bacillota</taxon>
        <taxon>Bacilli</taxon>
        <taxon>Lactobacillales</taxon>
        <taxon>Enterococcaceae</taxon>
        <taxon>Enterococcus</taxon>
    </lineage>
</organism>
<evidence type="ECO:0000313" key="2">
    <source>
        <dbReference type="Proteomes" id="UP000078516"/>
    </source>
</evidence>
<comment type="caution">
    <text evidence="1">The sequence shown here is derived from an EMBL/GenBank/DDBJ whole genome shotgun (WGS) entry which is preliminary data.</text>
</comment>
<dbReference type="Proteomes" id="UP000078516">
    <property type="component" value="Unassembled WGS sequence"/>
</dbReference>
<dbReference type="EMBL" id="LWMN01000013">
    <property type="protein sequence ID" value="OAQ55456.1"/>
    <property type="molecule type" value="Genomic_DNA"/>
</dbReference>
<dbReference type="InterPro" id="IPR052922">
    <property type="entry name" value="Cytidylate_Kinase-2"/>
</dbReference>
<reference evidence="1 2" key="1">
    <citation type="submission" date="2016-04" db="EMBL/GenBank/DDBJ databases">
        <title>Draft genome of an Enterococcus thailandicus strain isolated from bovine feces.</title>
        <authorList>
            <person name="Beukers A.G."/>
            <person name="Zaheer R."/>
            <person name="Goji N."/>
            <person name="Cook S.R."/>
            <person name="Amoako K."/>
            <person name="Chaves A.V."/>
            <person name="Ward M.P."/>
            <person name="Mcallister T.A."/>
        </authorList>
    </citation>
    <scope>NUCLEOTIDE SEQUENCE [LARGE SCALE GENOMIC DNA]</scope>
    <source>
        <strain evidence="1 2">F0711D 46</strain>
    </source>
</reference>
<dbReference type="PANTHER" id="PTHR37816:SF3">
    <property type="entry name" value="MODULATES DNA TOPOLOGY"/>
    <property type="match status" value="1"/>
</dbReference>
<dbReference type="InterPro" id="IPR027417">
    <property type="entry name" value="P-loop_NTPase"/>
</dbReference>
<keyword evidence="2" id="KW-1185">Reference proteome</keyword>
<protein>
    <submittedName>
        <fullName evidence="1">Topology modulation protein</fullName>
    </submittedName>
</protein>
<name>A0A179EQE0_ENTTH</name>
<gene>
    <name evidence="1" type="ORF">A6E74_08150</name>
</gene>
<accession>A0A179EQE0</accession>